<dbReference type="Proteomes" id="UP000499080">
    <property type="component" value="Unassembled WGS sequence"/>
</dbReference>
<organism evidence="1 2">
    <name type="scientific">Araneus ventricosus</name>
    <name type="common">Orbweaver spider</name>
    <name type="synonym">Epeira ventricosa</name>
    <dbReference type="NCBI Taxonomy" id="182803"/>
    <lineage>
        <taxon>Eukaryota</taxon>
        <taxon>Metazoa</taxon>
        <taxon>Ecdysozoa</taxon>
        <taxon>Arthropoda</taxon>
        <taxon>Chelicerata</taxon>
        <taxon>Arachnida</taxon>
        <taxon>Araneae</taxon>
        <taxon>Araneomorphae</taxon>
        <taxon>Entelegynae</taxon>
        <taxon>Araneoidea</taxon>
        <taxon>Araneidae</taxon>
        <taxon>Araneus</taxon>
    </lineage>
</organism>
<sequence>MSRMHHLSQTIRTSCPFNLFGCRNGIRYWGMGRRSIPDYMHINFLADTVLLTLALLSDPSCHQRVECFVLLPDNARPSCGAAHSTTVEVITLGGA</sequence>
<protein>
    <submittedName>
        <fullName evidence="1">Uncharacterized protein</fullName>
    </submittedName>
</protein>
<dbReference type="AlphaFoldDB" id="A0A4Y2IF22"/>
<accession>A0A4Y2IF22</accession>
<dbReference type="EMBL" id="BGPR01106414">
    <property type="protein sequence ID" value="GBM76268.1"/>
    <property type="molecule type" value="Genomic_DNA"/>
</dbReference>
<evidence type="ECO:0000313" key="2">
    <source>
        <dbReference type="Proteomes" id="UP000499080"/>
    </source>
</evidence>
<name>A0A4Y2IF22_ARAVE</name>
<gene>
    <name evidence="1" type="ORF">AVEN_197230_1</name>
</gene>
<evidence type="ECO:0000313" key="1">
    <source>
        <dbReference type="EMBL" id="GBM76268.1"/>
    </source>
</evidence>
<reference evidence="1 2" key="1">
    <citation type="journal article" date="2019" name="Sci. Rep.">
        <title>Orb-weaving spider Araneus ventricosus genome elucidates the spidroin gene catalogue.</title>
        <authorList>
            <person name="Kono N."/>
            <person name="Nakamura H."/>
            <person name="Ohtoshi R."/>
            <person name="Moran D.A.P."/>
            <person name="Shinohara A."/>
            <person name="Yoshida Y."/>
            <person name="Fujiwara M."/>
            <person name="Mori M."/>
            <person name="Tomita M."/>
            <person name="Arakawa K."/>
        </authorList>
    </citation>
    <scope>NUCLEOTIDE SEQUENCE [LARGE SCALE GENOMIC DNA]</scope>
</reference>
<proteinExistence type="predicted"/>
<comment type="caution">
    <text evidence="1">The sequence shown here is derived from an EMBL/GenBank/DDBJ whole genome shotgun (WGS) entry which is preliminary data.</text>
</comment>
<keyword evidence="2" id="KW-1185">Reference proteome</keyword>